<keyword evidence="3 7" id="KW-0694">RNA-binding</keyword>
<dbReference type="InterPro" id="IPR008991">
    <property type="entry name" value="Translation_prot_SH3-like_sf"/>
</dbReference>
<dbReference type="InterPro" id="IPR022671">
    <property type="entry name" value="Ribosomal_uL2_CS"/>
</dbReference>
<dbReference type="GO" id="GO:0019843">
    <property type="term" value="F:rRNA binding"/>
    <property type="evidence" value="ECO:0007669"/>
    <property type="project" value="UniProtKB-UniRule"/>
</dbReference>
<dbReference type="AlphaFoldDB" id="A0A3D2X8V8"/>
<dbReference type="HAMAP" id="MF_01320_B">
    <property type="entry name" value="Ribosomal_uL2_B"/>
    <property type="match status" value="1"/>
</dbReference>
<keyword evidence="2 7" id="KW-0699">rRNA-binding</keyword>
<dbReference type="NCBIfam" id="TIGR01171">
    <property type="entry name" value="rplB_bact"/>
    <property type="match status" value="1"/>
</dbReference>
<dbReference type="Pfam" id="PF03947">
    <property type="entry name" value="Ribosomal_L2_C"/>
    <property type="match status" value="1"/>
</dbReference>
<evidence type="ECO:0000256" key="6">
    <source>
        <dbReference type="ARBA" id="ARBA00035242"/>
    </source>
</evidence>
<keyword evidence="4 7" id="KW-0689">Ribosomal protein</keyword>
<comment type="similarity">
    <text evidence="1 7">Belongs to the universal ribosomal protein uL2 family.</text>
</comment>
<evidence type="ECO:0000256" key="1">
    <source>
        <dbReference type="ARBA" id="ARBA00005636"/>
    </source>
</evidence>
<feature type="compositionally biased region" description="Basic and acidic residues" evidence="8">
    <location>
        <begin position="272"/>
        <end position="281"/>
    </location>
</feature>
<evidence type="ECO:0000256" key="3">
    <source>
        <dbReference type="ARBA" id="ARBA00022884"/>
    </source>
</evidence>
<dbReference type="FunFam" id="2.40.50.140:FF:000003">
    <property type="entry name" value="50S ribosomal protein L2"/>
    <property type="match status" value="1"/>
</dbReference>
<gene>
    <name evidence="7" type="primary">rplB</name>
    <name evidence="11" type="ORF">DHW61_13630</name>
</gene>
<evidence type="ECO:0000259" key="9">
    <source>
        <dbReference type="SMART" id="SM01382"/>
    </source>
</evidence>
<evidence type="ECO:0000256" key="8">
    <source>
        <dbReference type="SAM" id="MobiDB-lite"/>
    </source>
</evidence>
<dbReference type="SMART" id="SM01383">
    <property type="entry name" value="Ribosomal_L2"/>
    <property type="match status" value="1"/>
</dbReference>
<dbReference type="InterPro" id="IPR002171">
    <property type="entry name" value="Ribosomal_uL2"/>
</dbReference>
<evidence type="ECO:0000259" key="10">
    <source>
        <dbReference type="SMART" id="SM01383"/>
    </source>
</evidence>
<dbReference type="Gene3D" id="2.30.30.30">
    <property type="match status" value="1"/>
</dbReference>
<dbReference type="Gene3D" id="2.40.50.140">
    <property type="entry name" value="Nucleic acid-binding proteins"/>
    <property type="match status" value="1"/>
</dbReference>
<accession>A0A3D2X8V8</accession>
<comment type="caution">
    <text evidence="11">The sequence shown here is derived from an EMBL/GenBank/DDBJ whole genome shotgun (WGS) entry which is preliminary data.</text>
</comment>
<dbReference type="Pfam" id="PF00181">
    <property type="entry name" value="Ribosomal_L2_N"/>
    <property type="match status" value="1"/>
</dbReference>
<protein>
    <recommendedName>
        <fullName evidence="6 7">Large ribosomal subunit protein uL2</fullName>
    </recommendedName>
</protein>
<dbReference type="GO" id="GO:0015934">
    <property type="term" value="C:large ribosomal subunit"/>
    <property type="evidence" value="ECO:0007669"/>
    <property type="project" value="InterPro"/>
</dbReference>
<dbReference type="FunFam" id="4.10.950.10:FF:000001">
    <property type="entry name" value="50S ribosomal protein L2"/>
    <property type="match status" value="1"/>
</dbReference>
<feature type="region of interest" description="Disordered" evidence="8">
    <location>
        <begin position="220"/>
        <end position="281"/>
    </location>
</feature>
<evidence type="ECO:0000256" key="7">
    <source>
        <dbReference type="HAMAP-Rule" id="MF_01320"/>
    </source>
</evidence>
<organism evidence="11 12">
    <name type="scientific">Lachnoclostridium phytofermentans</name>
    <dbReference type="NCBI Taxonomy" id="66219"/>
    <lineage>
        <taxon>Bacteria</taxon>
        <taxon>Bacillati</taxon>
        <taxon>Bacillota</taxon>
        <taxon>Clostridia</taxon>
        <taxon>Lachnospirales</taxon>
        <taxon>Lachnospiraceae</taxon>
    </lineage>
</organism>
<reference evidence="11 12" key="1">
    <citation type="journal article" date="2018" name="Nat. Biotechnol.">
        <title>A standardized bacterial taxonomy based on genome phylogeny substantially revises the tree of life.</title>
        <authorList>
            <person name="Parks D.H."/>
            <person name="Chuvochina M."/>
            <person name="Waite D.W."/>
            <person name="Rinke C."/>
            <person name="Skarshewski A."/>
            <person name="Chaumeil P.A."/>
            <person name="Hugenholtz P."/>
        </authorList>
    </citation>
    <scope>NUCLEOTIDE SEQUENCE [LARGE SCALE GENOMIC DNA]</scope>
    <source>
        <strain evidence="11">UBA11728</strain>
    </source>
</reference>
<proteinExistence type="inferred from homology"/>
<dbReference type="GO" id="GO:0003735">
    <property type="term" value="F:structural constituent of ribosome"/>
    <property type="evidence" value="ECO:0007669"/>
    <property type="project" value="InterPro"/>
</dbReference>
<keyword evidence="5 7" id="KW-0687">Ribonucleoprotein</keyword>
<evidence type="ECO:0000313" key="12">
    <source>
        <dbReference type="Proteomes" id="UP000262969"/>
    </source>
</evidence>
<dbReference type="FunFam" id="2.30.30.30:FF:000001">
    <property type="entry name" value="50S ribosomal protein L2"/>
    <property type="match status" value="1"/>
</dbReference>
<dbReference type="EMBL" id="DPVV01000451">
    <property type="protein sequence ID" value="HCL03426.1"/>
    <property type="molecule type" value="Genomic_DNA"/>
</dbReference>
<dbReference type="InterPro" id="IPR014722">
    <property type="entry name" value="Rib_uL2_dom2"/>
</dbReference>
<dbReference type="SUPFAM" id="SSF50104">
    <property type="entry name" value="Translation proteins SH3-like domain"/>
    <property type="match status" value="1"/>
</dbReference>
<dbReference type="GO" id="GO:0002181">
    <property type="term" value="P:cytoplasmic translation"/>
    <property type="evidence" value="ECO:0007669"/>
    <property type="project" value="TreeGrafter"/>
</dbReference>
<dbReference type="PIRSF" id="PIRSF002158">
    <property type="entry name" value="Ribosomal_L2"/>
    <property type="match status" value="1"/>
</dbReference>
<dbReference type="Gene3D" id="4.10.950.10">
    <property type="entry name" value="Ribosomal protein L2, domain 3"/>
    <property type="match status" value="1"/>
</dbReference>
<sequence length="281" mass="30302">MGIKTFNPYTPSRRHMTGSDFAEVTTSTPEKSLVVSLKKNAGRNNQGKITVRHQGGGSRRKYRVIDFKRKKDGIPAVVKTIEYDPNRTANIALICYADGEKAYILAPNGLQVGQSVMNGATAEIKVGNCLPLANIPVGSQIHNIELYPGKGGQLVRSAGNSAQLMAKEGKYATLRLPSGEMRMVPIGCRATIGQVGNIDHELITIGKAGRVRHMGIRPTVRGSVMNPNDHPHGGGEGKTGIGRPGPVTPWGKPALGLKTRKKNKQSNKLIMRRRDGKALSK</sequence>
<feature type="domain" description="Large ribosomal subunit protein uL2 C-terminal" evidence="9">
    <location>
        <begin position="124"/>
        <end position="253"/>
    </location>
</feature>
<dbReference type="PROSITE" id="PS00467">
    <property type="entry name" value="RIBOSOMAL_L2"/>
    <property type="match status" value="1"/>
</dbReference>
<dbReference type="SMART" id="SM01382">
    <property type="entry name" value="Ribosomal_L2_C"/>
    <property type="match status" value="1"/>
</dbReference>
<dbReference type="PANTHER" id="PTHR13691">
    <property type="entry name" value="RIBOSOMAL PROTEIN L2"/>
    <property type="match status" value="1"/>
</dbReference>
<evidence type="ECO:0000256" key="4">
    <source>
        <dbReference type="ARBA" id="ARBA00022980"/>
    </source>
</evidence>
<dbReference type="Proteomes" id="UP000262969">
    <property type="component" value="Unassembled WGS sequence"/>
</dbReference>
<evidence type="ECO:0000313" key="11">
    <source>
        <dbReference type="EMBL" id="HCL03426.1"/>
    </source>
</evidence>
<dbReference type="GO" id="GO:0016740">
    <property type="term" value="F:transferase activity"/>
    <property type="evidence" value="ECO:0007669"/>
    <property type="project" value="InterPro"/>
</dbReference>
<evidence type="ECO:0000256" key="5">
    <source>
        <dbReference type="ARBA" id="ARBA00023274"/>
    </source>
</evidence>
<dbReference type="InterPro" id="IPR012340">
    <property type="entry name" value="NA-bd_OB-fold"/>
</dbReference>
<comment type="subunit">
    <text evidence="7">Part of the 50S ribosomal subunit. Forms a bridge to the 30S subunit in the 70S ribosome.</text>
</comment>
<dbReference type="InterPro" id="IPR014726">
    <property type="entry name" value="Ribosomal_uL2_dom3"/>
</dbReference>
<dbReference type="PANTHER" id="PTHR13691:SF5">
    <property type="entry name" value="LARGE RIBOSOMAL SUBUNIT PROTEIN UL2M"/>
    <property type="match status" value="1"/>
</dbReference>
<dbReference type="SUPFAM" id="SSF50249">
    <property type="entry name" value="Nucleic acid-binding proteins"/>
    <property type="match status" value="1"/>
</dbReference>
<evidence type="ECO:0000256" key="2">
    <source>
        <dbReference type="ARBA" id="ARBA00022730"/>
    </source>
</evidence>
<comment type="function">
    <text evidence="7">One of the primary rRNA binding proteins. Required for association of the 30S and 50S subunits to form the 70S ribosome, for tRNA binding and peptide bond formation. It has been suggested to have peptidyltransferase activity; this is somewhat controversial. Makes several contacts with the 16S rRNA in the 70S ribosome.</text>
</comment>
<dbReference type="InterPro" id="IPR022666">
    <property type="entry name" value="Ribosomal_uL2_RNA-bd_dom"/>
</dbReference>
<dbReference type="InterPro" id="IPR005880">
    <property type="entry name" value="Ribosomal_uL2_bac/org-type"/>
</dbReference>
<feature type="compositionally biased region" description="Basic residues" evidence="8">
    <location>
        <begin position="258"/>
        <end position="271"/>
    </location>
</feature>
<name>A0A3D2X8V8_9FIRM</name>
<feature type="domain" description="Large ribosomal subunit protein uL2 RNA-binding" evidence="10">
    <location>
        <begin position="42"/>
        <end position="118"/>
    </location>
</feature>
<dbReference type="InterPro" id="IPR022669">
    <property type="entry name" value="Ribosomal_uL2_C"/>
</dbReference>